<proteinExistence type="predicted"/>
<gene>
    <name evidence="2" type="ORF">E4L96_19025</name>
</gene>
<comment type="caution">
    <text evidence="2">The sequence shown here is derived from an EMBL/GenBank/DDBJ whole genome shotgun (WGS) entry which is preliminary data.</text>
</comment>
<dbReference type="OrthoDB" id="9768282at2"/>
<evidence type="ECO:0000313" key="3">
    <source>
        <dbReference type="Proteomes" id="UP000298438"/>
    </source>
</evidence>
<evidence type="ECO:0000313" key="2">
    <source>
        <dbReference type="EMBL" id="TFW13866.1"/>
    </source>
</evidence>
<accession>A0A4Y9S1G9</accession>
<sequence length="517" mass="56931">MFAPRLTMLSLALLTTAASAWAEPAHVPPVQVVAGPAAAAETSSGRLLVFAQKAEGDKAPDSVSADPFFKKDNFVAAREVTGLRPGAVLALTSKDLAFPVSIDRLPAGEYWVQAVLDRDHSYAYSGRGAGDVVSPVVKVTLPAAAPVTLALDAVVPERKSYWERPDGKPMFSAEDRAIVEARIKPFAFDSKALSAFSGKPVQMRGFVMTPPDYDKDTRRYPVVYFTHGFTAGMASLADSAAGVLSQTGNKRLPPMIWVFLDQSLPSGTHEFADSANNGPWGTALTTELLPEIDRLYRTDLKAGRFLMGHSSGGWAALWLQLNYPKLFRGSFATSPDFPDFTAFGELDLTKPNAVKKDLVMEQMEEVLGEYGGQMQSFEWVFSPRGANGRPQRLYDRQTGKVDPKVAEYWLTHYDITRIVRQRWPSQKADLDGKLHVYVGDKDDFGLDGGVRRLEAAFKDVGAVAEVRYVPGKGHFDLYAEGKERMALRRKMGWDIWKIAYPDSTLTDQPPMPQSAQR</sequence>
<evidence type="ECO:0000256" key="1">
    <source>
        <dbReference type="SAM" id="SignalP"/>
    </source>
</evidence>
<reference evidence="2 3" key="1">
    <citation type="submission" date="2019-03" db="EMBL/GenBank/DDBJ databases">
        <title>Draft Genome Sequence of Massilia arenosa sp. nov., a Novel Massilia Species Isolated from a Sandy-loam Maize Soil.</title>
        <authorList>
            <person name="Raths R."/>
            <person name="Peta V."/>
            <person name="Bucking H."/>
        </authorList>
    </citation>
    <scope>NUCLEOTIDE SEQUENCE [LARGE SCALE GENOMIC DNA]</scope>
    <source>
        <strain evidence="2 3">MC02</strain>
    </source>
</reference>
<dbReference type="SUPFAM" id="SSF53474">
    <property type="entry name" value="alpha/beta-Hydrolases"/>
    <property type="match status" value="1"/>
</dbReference>
<dbReference type="Gene3D" id="3.40.50.1820">
    <property type="entry name" value="alpha/beta hydrolase"/>
    <property type="match status" value="1"/>
</dbReference>
<organism evidence="2 3">
    <name type="scientific">Zemynaea arenosa</name>
    <dbReference type="NCBI Taxonomy" id="2561931"/>
    <lineage>
        <taxon>Bacteria</taxon>
        <taxon>Pseudomonadati</taxon>
        <taxon>Pseudomonadota</taxon>
        <taxon>Betaproteobacteria</taxon>
        <taxon>Burkholderiales</taxon>
        <taxon>Oxalobacteraceae</taxon>
        <taxon>Telluria group</taxon>
        <taxon>Zemynaea</taxon>
    </lineage>
</organism>
<dbReference type="Proteomes" id="UP000298438">
    <property type="component" value="Unassembled WGS sequence"/>
</dbReference>
<dbReference type="InterPro" id="IPR050583">
    <property type="entry name" value="Mycobacterial_A85_antigen"/>
</dbReference>
<dbReference type="EMBL" id="SPVF01000245">
    <property type="protein sequence ID" value="TFW13866.1"/>
    <property type="molecule type" value="Genomic_DNA"/>
</dbReference>
<dbReference type="InterPro" id="IPR029058">
    <property type="entry name" value="AB_hydrolase_fold"/>
</dbReference>
<dbReference type="PANTHER" id="PTHR48098:SF3">
    <property type="entry name" value="IRON(III) ENTEROBACTIN ESTERASE"/>
    <property type="match status" value="1"/>
</dbReference>
<protein>
    <submittedName>
        <fullName evidence="2">Enterochelin esterase</fullName>
    </submittedName>
</protein>
<feature type="chain" id="PRO_5021487938" evidence="1">
    <location>
        <begin position="23"/>
        <end position="517"/>
    </location>
</feature>
<keyword evidence="3" id="KW-1185">Reference proteome</keyword>
<dbReference type="Pfam" id="PF00756">
    <property type="entry name" value="Esterase"/>
    <property type="match status" value="1"/>
</dbReference>
<dbReference type="InterPro" id="IPR000801">
    <property type="entry name" value="Esterase-like"/>
</dbReference>
<keyword evidence="1" id="KW-0732">Signal</keyword>
<dbReference type="PANTHER" id="PTHR48098">
    <property type="entry name" value="ENTEROCHELIN ESTERASE-RELATED"/>
    <property type="match status" value="1"/>
</dbReference>
<name>A0A4Y9S1G9_9BURK</name>
<dbReference type="RefSeq" id="WP_135208793.1">
    <property type="nucleotide sequence ID" value="NZ_SPVF01000245.1"/>
</dbReference>
<dbReference type="AlphaFoldDB" id="A0A4Y9S1G9"/>
<feature type="signal peptide" evidence="1">
    <location>
        <begin position="1"/>
        <end position="22"/>
    </location>
</feature>